<feature type="compositionally biased region" description="Basic residues" evidence="1">
    <location>
        <begin position="535"/>
        <end position="555"/>
    </location>
</feature>
<accession>A0A2K2D1H0</accession>
<reference evidence="3" key="3">
    <citation type="submission" date="2018-08" db="UniProtKB">
        <authorList>
            <consortium name="EnsemblPlants"/>
        </authorList>
    </citation>
    <scope>IDENTIFICATION</scope>
    <source>
        <strain evidence="3">cv. Bd21</strain>
    </source>
</reference>
<dbReference type="Gramene" id="PNT68137">
    <property type="protein sequence ID" value="PNT68137"/>
    <property type="gene ID" value="BRADI_3g36476v3"/>
</dbReference>
<dbReference type="EnsemblPlants" id="PNT68137">
    <property type="protein sequence ID" value="PNT68137"/>
    <property type="gene ID" value="BRADI_3g36476v3"/>
</dbReference>
<feature type="compositionally biased region" description="Acidic residues" evidence="1">
    <location>
        <begin position="308"/>
        <end position="327"/>
    </location>
</feature>
<gene>
    <name evidence="2" type="ORF">BRADI_3g36476v3</name>
</gene>
<reference evidence="2 3" key="1">
    <citation type="journal article" date="2010" name="Nature">
        <title>Genome sequencing and analysis of the model grass Brachypodium distachyon.</title>
        <authorList>
            <consortium name="International Brachypodium Initiative"/>
        </authorList>
    </citation>
    <scope>NUCLEOTIDE SEQUENCE [LARGE SCALE GENOMIC DNA]</scope>
    <source>
        <strain evidence="2 3">Bd21</strain>
    </source>
</reference>
<evidence type="ECO:0000256" key="1">
    <source>
        <dbReference type="SAM" id="MobiDB-lite"/>
    </source>
</evidence>
<name>A0A2K2D1H0_BRADI</name>
<dbReference type="EMBL" id="CM000882">
    <property type="protein sequence ID" value="PNT68137.1"/>
    <property type="molecule type" value="Genomic_DNA"/>
</dbReference>
<feature type="region of interest" description="Disordered" evidence="1">
    <location>
        <begin position="533"/>
        <end position="559"/>
    </location>
</feature>
<dbReference type="Proteomes" id="UP000008810">
    <property type="component" value="Chromosome 3"/>
</dbReference>
<dbReference type="InParanoid" id="A0A2K2D1H0"/>
<protein>
    <submittedName>
        <fullName evidence="2 3">Uncharacterized protein</fullName>
    </submittedName>
</protein>
<feature type="compositionally biased region" description="Basic and acidic residues" evidence="1">
    <location>
        <begin position="291"/>
        <end position="301"/>
    </location>
</feature>
<reference evidence="2" key="2">
    <citation type="submission" date="2017-06" db="EMBL/GenBank/DDBJ databases">
        <title>WGS assembly of Brachypodium distachyon.</title>
        <authorList>
            <consortium name="The International Brachypodium Initiative"/>
            <person name="Lucas S."/>
            <person name="Harmon-Smith M."/>
            <person name="Lail K."/>
            <person name="Tice H."/>
            <person name="Grimwood J."/>
            <person name="Bruce D."/>
            <person name="Barry K."/>
            <person name="Shu S."/>
            <person name="Lindquist E."/>
            <person name="Wang M."/>
            <person name="Pitluck S."/>
            <person name="Vogel J.P."/>
            <person name="Garvin D.F."/>
            <person name="Mockler T.C."/>
            <person name="Schmutz J."/>
            <person name="Rokhsar D."/>
            <person name="Bevan M.W."/>
        </authorList>
    </citation>
    <scope>NUCLEOTIDE SEQUENCE</scope>
    <source>
        <strain evidence="2">Bd21</strain>
    </source>
</reference>
<dbReference type="PANTHER" id="PTHR34835">
    <property type="entry name" value="OS07G0283600 PROTEIN-RELATED"/>
    <property type="match status" value="1"/>
</dbReference>
<evidence type="ECO:0000313" key="2">
    <source>
        <dbReference type="EMBL" id="PNT68137.1"/>
    </source>
</evidence>
<dbReference type="AlphaFoldDB" id="A0A2K2D1H0"/>
<evidence type="ECO:0000313" key="3">
    <source>
        <dbReference type="EnsemblPlants" id="PNT68137"/>
    </source>
</evidence>
<sequence>MYGMENAKSAQLSTWVDMIKDMNGTADDNFFRAWLITAISGFFRPSTSTKVSPQSFPAVLDLTKLSDLGFCQFVVDSIQHAFLDLGDKKNSMSCCVFHLLQMLYLDSLAHGEHITGCRMRVQAWTPALIKKVMKKYTKEDGQFGKLPLKDVYAGATQVEETNVLYGGPAAAGKFVASKLPTNTSANKKRKIADLVNSFCTDISKHISMKMSAFVQGIAKIYEESDGASSSNPTRKRPRTEDDESEFEDSEDSVEEDEEGATGDDDDHTGDTSNEHTSSEESGSDGDGAGKGTEEAAPRNDEGNSNGKDDDDEEDEEEDDKEDEDGTGEEGNTSGEDDDDDQSGSGGVAEGEASPKETSRDKSPDDDTTLGGWIENSSWRFQYYRRKMGNSSGSAVDNIMDNNTEINLIDLVNLKPEHHQVPTFELPDILSFEENVRKKAFDEVTASELKKSDENKSEGKDLFPELCQQSMIDYWMNQAASFDEAATDAPQGAAAPGPTAVAAPGGGAPDPALAKRRRAATLADERFAGNQGRVASKSHRVAGNHARVARPSHKVTGKQVGVVSPSHRVAGNQGRVATPSHRVVGNQGGVATPSHRVAGNQEGAASYRHRVAGNQGGGSYHPQPQSCREPGGSCQLQASTCSSSLELSSRRALDELPVGLDDWPAASSIGLGFLNLLQTNCCFSTRYVKTHHTCISIAMRLGTGQGVKSHAQEWLLWLRGVFNRLLNVVRSITSNSGSVFSNSHTVFSNYISVISNCSTVSSDRRPDQGFVLSNANSRRRLSHFLMHSNRDSWGAIGWFNTFPKAII</sequence>
<organism evidence="2">
    <name type="scientific">Brachypodium distachyon</name>
    <name type="common">Purple false brome</name>
    <name type="synonym">Trachynia distachya</name>
    <dbReference type="NCBI Taxonomy" id="15368"/>
    <lineage>
        <taxon>Eukaryota</taxon>
        <taxon>Viridiplantae</taxon>
        <taxon>Streptophyta</taxon>
        <taxon>Embryophyta</taxon>
        <taxon>Tracheophyta</taxon>
        <taxon>Spermatophyta</taxon>
        <taxon>Magnoliopsida</taxon>
        <taxon>Liliopsida</taxon>
        <taxon>Poales</taxon>
        <taxon>Poaceae</taxon>
        <taxon>BOP clade</taxon>
        <taxon>Pooideae</taxon>
        <taxon>Stipodae</taxon>
        <taxon>Brachypodieae</taxon>
        <taxon>Brachypodium</taxon>
    </lineage>
</organism>
<feature type="compositionally biased region" description="Basic and acidic residues" evidence="1">
    <location>
        <begin position="268"/>
        <end position="278"/>
    </location>
</feature>
<dbReference type="PANTHER" id="PTHR34835:SF61">
    <property type="entry name" value="OS04G0133200 PROTEIN"/>
    <property type="match status" value="1"/>
</dbReference>
<feature type="region of interest" description="Disordered" evidence="1">
    <location>
        <begin position="485"/>
        <end position="518"/>
    </location>
</feature>
<feature type="region of interest" description="Disordered" evidence="1">
    <location>
        <begin position="224"/>
        <end position="372"/>
    </location>
</feature>
<evidence type="ECO:0000313" key="4">
    <source>
        <dbReference type="Proteomes" id="UP000008810"/>
    </source>
</evidence>
<proteinExistence type="predicted"/>
<keyword evidence="4" id="KW-1185">Reference proteome</keyword>
<feature type="compositionally biased region" description="Low complexity" evidence="1">
    <location>
        <begin position="486"/>
        <end position="502"/>
    </location>
</feature>
<feature type="compositionally biased region" description="Basic and acidic residues" evidence="1">
    <location>
        <begin position="352"/>
        <end position="364"/>
    </location>
</feature>
<feature type="compositionally biased region" description="Acidic residues" evidence="1">
    <location>
        <begin position="240"/>
        <end position="267"/>
    </location>
</feature>